<keyword evidence="2" id="KW-1185">Reference proteome</keyword>
<accession>A0ABY8WSI5</accession>
<gene>
    <name evidence="1" type="ORF">ACTOB_003632</name>
</gene>
<proteinExistence type="predicted"/>
<dbReference type="Proteomes" id="UP001240150">
    <property type="component" value="Chromosome"/>
</dbReference>
<protein>
    <submittedName>
        <fullName evidence="1">Uncharacterized protein</fullName>
    </submittedName>
</protein>
<evidence type="ECO:0000313" key="2">
    <source>
        <dbReference type="Proteomes" id="UP001240150"/>
    </source>
</evidence>
<dbReference type="RefSeq" id="WP_284921412.1">
    <property type="nucleotide sequence ID" value="NZ_CP126980.1"/>
</dbReference>
<evidence type="ECO:0000313" key="1">
    <source>
        <dbReference type="EMBL" id="WIM99961.1"/>
    </source>
</evidence>
<organism evidence="1 2">
    <name type="scientific">Actinoplanes oblitus</name>
    <dbReference type="NCBI Taxonomy" id="3040509"/>
    <lineage>
        <taxon>Bacteria</taxon>
        <taxon>Bacillati</taxon>
        <taxon>Actinomycetota</taxon>
        <taxon>Actinomycetes</taxon>
        <taxon>Micromonosporales</taxon>
        <taxon>Micromonosporaceae</taxon>
        <taxon>Actinoplanes</taxon>
    </lineage>
</organism>
<reference evidence="1 2" key="1">
    <citation type="submission" date="2023-06" db="EMBL/GenBank/DDBJ databases">
        <authorList>
            <person name="Yushchuk O."/>
            <person name="Binda E."/>
            <person name="Ruckert-Reed C."/>
            <person name="Fedorenko V."/>
            <person name="Kalinowski J."/>
            <person name="Marinelli F."/>
        </authorList>
    </citation>
    <scope>NUCLEOTIDE SEQUENCE [LARGE SCALE GENOMIC DNA]</scope>
    <source>
        <strain evidence="1 2">NRRL 3884</strain>
    </source>
</reference>
<dbReference type="EMBL" id="CP126980">
    <property type="protein sequence ID" value="WIM99961.1"/>
    <property type="molecule type" value="Genomic_DNA"/>
</dbReference>
<sequence length="49" mass="5434">MFGVCLLLLLPFTLVSGPIGDNARQGFRDLLGVFHHLLTVVRAWLGGRR</sequence>
<name>A0ABY8WSI5_9ACTN</name>